<dbReference type="Proteomes" id="UP001445076">
    <property type="component" value="Unassembled WGS sequence"/>
</dbReference>
<comment type="caution">
    <text evidence="2">The sequence shown here is derived from an EMBL/GenBank/DDBJ whole genome shotgun (WGS) entry which is preliminary data.</text>
</comment>
<name>A0AAW0VUH4_CHEQU</name>
<organism evidence="2 3">
    <name type="scientific">Cherax quadricarinatus</name>
    <name type="common">Australian red claw crayfish</name>
    <dbReference type="NCBI Taxonomy" id="27406"/>
    <lineage>
        <taxon>Eukaryota</taxon>
        <taxon>Metazoa</taxon>
        <taxon>Ecdysozoa</taxon>
        <taxon>Arthropoda</taxon>
        <taxon>Crustacea</taxon>
        <taxon>Multicrustacea</taxon>
        <taxon>Malacostraca</taxon>
        <taxon>Eumalacostraca</taxon>
        <taxon>Eucarida</taxon>
        <taxon>Decapoda</taxon>
        <taxon>Pleocyemata</taxon>
        <taxon>Astacidea</taxon>
        <taxon>Parastacoidea</taxon>
        <taxon>Parastacidae</taxon>
        <taxon>Cherax</taxon>
    </lineage>
</organism>
<keyword evidence="1" id="KW-0472">Membrane</keyword>
<sequence>MGVAIVGTFVGAVANNGCAWHSLLDYWLLGIGVTTVGAVVGVVIWLQSLTCTKVINGPRCLMMLLLVVNVIWLILGNIAVSLIIVSCGAEVNLWYEVNCSSYLISFTLAIVIIIDILYAIFLLMVCLSYGGTCQDQPA</sequence>
<proteinExistence type="predicted"/>
<accession>A0AAW0VUH4</accession>
<feature type="transmembrane region" description="Helical" evidence="1">
    <location>
        <begin position="26"/>
        <end position="49"/>
    </location>
</feature>
<dbReference type="EMBL" id="JARKIK010000232">
    <property type="protein sequence ID" value="KAK8720747.1"/>
    <property type="molecule type" value="Genomic_DNA"/>
</dbReference>
<keyword evidence="1" id="KW-1133">Transmembrane helix</keyword>
<feature type="transmembrane region" description="Helical" evidence="1">
    <location>
        <begin position="104"/>
        <end position="127"/>
    </location>
</feature>
<reference evidence="2 3" key="1">
    <citation type="journal article" date="2024" name="BMC Genomics">
        <title>Genome assembly of redclaw crayfish (Cherax quadricarinatus) provides insights into its immune adaptation and hypoxia tolerance.</title>
        <authorList>
            <person name="Liu Z."/>
            <person name="Zheng J."/>
            <person name="Li H."/>
            <person name="Fang K."/>
            <person name="Wang S."/>
            <person name="He J."/>
            <person name="Zhou D."/>
            <person name="Weng S."/>
            <person name="Chi M."/>
            <person name="Gu Z."/>
            <person name="He J."/>
            <person name="Li F."/>
            <person name="Wang M."/>
        </authorList>
    </citation>
    <scope>NUCLEOTIDE SEQUENCE [LARGE SCALE GENOMIC DNA]</scope>
    <source>
        <strain evidence="2">ZL_2023a</strain>
    </source>
</reference>
<dbReference type="AlphaFoldDB" id="A0AAW0VUH4"/>
<feature type="non-terminal residue" evidence="2">
    <location>
        <position position="138"/>
    </location>
</feature>
<evidence type="ECO:0000256" key="1">
    <source>
        <dbReference type="SAM" id="Phobius"/>
    </source>
</evidence>
<feature type="transmembrane region" description="Helical" evidence="1">
    <location>
        <begin position="61"/>
        <end position="84"/>
    </location>
</feature>
<evidence type="ECO:0000313" key="2">
    <source>
        <dbReference type="EMBL" id="KAK8720747.1"/>
    </source>
</evidence>
<keyword evidence="1" id="KW-0812">Transmembrane</keyword>
<gene>
    <name evidence="2" type="ORF">OTU49_013124</name>
</gene>
<protein>
    <submittedName>
        <fullName evidence="2">Uncharacterized protein</fullName>
    </submittedName>
</protein>
<keyword evidence="3" id="KW-1185">Reference proteome</keyword>
<evidence type="ECO:0000313" key="3">
    <source>
        <dbReference type="Proteomes" id="UP001445076"/>
    </source>
</evidence>